<gene>
    <name evidence="3" type="ORF">METZ01_LOCUS28716</name>
</gene>
<accession>A0A381Q949</accession>
<feature type="transmembrane region" description="Helical" evidence="1">
    <location>
        <begin position="183"/>
        <end position="204"/>
    </location>
</feature>
<organism evidence="3">
    <name type="scientific">marine metagenome</name>
    <dbReference type="NCBI Taxonomy" id="408172"/>
    <lineage>
        <taxon>unclassified sequences</taxon>
        <taxon>metagenomes</taxon>
        <taxon>ecological metagenomes</taxon>
    </lineage>
</organism>
<keyword evidence="1" id="KW-1133">Transmembrane helix</keyword>
<reference evidence="3" key="1">
    <citation type="submission" date="2018-05" db="EMBL/GenBank/DDBJ databases">
        <authorList>
            <person name="Lanie J.A."/>
            <person name="Ng W.-L."/>
            <person name="Kazmierczak K.M."/>
            <person name="Andrzejewski T.M."/>
            <person name="Davidsen T.M."/>
            <person name="Wayne K.J."/>
            <person name="Tettelin H."/>
            <person name="Glass J.I."/>
            <person name="Rusch D."/>
            <person name="Podicherti R."/>
            <person name="Tsui H.-C.T."/>
            <person name="Winkler M.E."/>
        </authorList>
    </citation>
    <scope>NUCLEOTIDE SEQUENCE</scope>
</reference>
<feature type="domain" description="DUF5671" evidence="2">
    <location>
        <begin position="65"/>
        <end position="201"/>
    </location>
</feature>
<feature type="transmembrane region" description="Helical" evidence="1">
    <location>
        <begin position="66"/>
        <end position="92"/>
    </location>
</feature>
<dbReference type="Pfam" id="PF18920">
    <property type="entry name" value="DUF5671"/>
    <property type="match status" value="1"/>
</dbReference>
<name>A0A381Q949_9ZZZZ</name>
<evidence type="ECO:0000256" key="1">
    <source>
        <dbReference type="SAM" id="Phobius"/>
    </source>
</evidence>
<keyword evidence="1" id="KW-0472">Membrane</keyword>
<feature type="transmembrane region" description="Helical" evidence="1">
    <location>
        <begin position="112"/>
        <end position="131"/>
    </location>
</feature>
<evidence type="ECO:0000313" key="3">
    <source>
        <dbReference type="EMBL" id="SUZ75862.1"/>
    </source>
</evidence>
<dbReference type="AlphaFoldDB" id="A0A381Q949"/>
<feature type="transmembrane region" description="Helical" evidence="1">
    <location>
        <begin position="152"/>
        <end position="177"/>
    </location>
</feature>
<dbReference type="EMBL" id="UINC01001260">
    <property type="protein sequence ID" value="SUZ75862.1"/>
    <property type="molecule type" value="Genomic_DNA"/>
</dbReference>
<dbReference type="InterPro" id="IPR043728">
    <property type="entry name" value="DUF5671"/>
</dbReference>
<proteinExistence type="predicted"/>
<keyword evidence="1" id="KW-0812">Transmembrane</keyword>
<evidence type="ECO:0000259" key="2">
    <source>
        <dbReference type="Pfam" id="PF18920"/>
    </source>
</evidence>
<protein>
    <recommendedName>
        <fullName evidence="2">DUF5671 domain-containing protein</fullName>
    </recommendedName>
</protein>
<sequence>MAINEDLTGFIREALNRGLPRDEIRDALSQADWSNEEVQAALRSFAAVDFPIPVPRRRPSLSAREAFEYLVLFGTLYMSAVSLGILLFQFINLAFPDPLWSQDFIDEQIPDTIRSSIAALFVATPIFLYAAKANSRALALAPLKRTSPIRQWLTYLTLAIAGAVLIGDATTLVYNLISGDLAIQFLLRALTIGGIAGTAFVYFLTALRRDEKEVEA</sequence>